<evidence type="ECO:0000313" key="3">
    <source>
        <dbReference type="Proteomes" id="UP000485058"/>
    </source>
</evidence>
<gene>
    <name evidence="2" type="ORF">HaLaN_03793</name>
</gene>
<sequence length="389" mass="42632">MPLSSAAQSGAKAPRSTIMIATALLTGPSTRVRDTQAVTKLPHWVRVGKLGLCHTPMFGSPSQCPMMRLQSRSMPKATSADNPCRPQSSALPHAELVPPAQWEVVQLITQHIDAMFKYLGGHGKVYLQLPHLLPAMASSNATYAAHAARRVLEEDAANRKLWEAWEEQQQEEERVQDHGNRKRMRRPLPPQSCNPAEYDPFNTVSMFRADIEALAANEECSPRLFMHLVHFFGAAPTSNAHAPSPTAAAAPGYATGVSTLAGGQGLRRTYHKRQLPCLASAEGGCASVPGMELQSKPSFAALQFLMYCFMPSCNIFCMETQSRPVDIPFLSLCLLWCIVHAWQQCNNSLCPPGVNGGGTRVLKHVAMHRIHAKIRNQIDRLAQTIQAVS</sequence>
<name>A0A699YFE5_HAELA</name>
<evidence type="ECO:0000256" key="1">
    <source>
        <dbReference type="SAM" id="MobiDB-lite"/>
    </source>
</evidence>
<dbReference type="Proteomes" id="UP000485058">
    <property type="component" value="Unassembled WGS sequence"/>
</dbReference>
<feature type="region of interest" description="Disordered" evidence="1">
    <location>
        <begin position="170"/>
        <end position="196"/>
    </location>
</feature>
<accession>A0A699YFE5</accession>
<dbReference type="AlphaFoldDB" id="A0A699YFE5"/>
<keyword evidence="3" id="KW-1185">Reference proteome</keyword>
<protein>
    <submittedName>
        <fullName evidence="2">Uncharacterized protein</fullName>
    </submittedName>
</protein>
<evidence type="ECO:0000313" key="2">
    <source>
        <dbReference type="EMBL" id="GFH08773.1"/>
    </source>
</evidence>
<dbReference type="EMBL" id="BLLF01000184">
    <property type="protein sequence ID" value="GFH08773.1"/>
    <property type="molecule type" value="Genomic_DNA"/>
</dbReference>
<organism evidence="2 3">
    <name type="scientific">Haematococcus lacustris</name>
    <name type="common">Green alga</name>
    <name type="synonym">Haematococcus pluvialis</name>
    <dbReference type="NCBI Taxonomy" id="44745"/>
    <lineage>
        <taxon>Eukaryota</taxon>
        <taxon>Viridiplantae</taxon>
        <taxon>Chlorophyta</taxon>
        <taxon>core chlorophytes</taxon>
        <taxon>Chlorophyceae</taxon>
        <taxon>CS clade</taxon>
        <taxon>Chlamydomonadales</taxon>
        <taxon>Haematococcaceae</taxon>
        <taxon>Haematococcus</taxon>
    </lineage>
</organism>
<proteinExistence type="predicted"/>
<comment type="caution">
    <text evidence="2">The sequence shown here is derived from an EMBL/GenBank/DDBJ whole genome shotgun (WGS) entry which is preliminary data.</text>
</comment>
<reference evidence="2 3" key="1">
    <citation type="submission" date="2020-02" db="EMBL/GenBank/DDBJ databases">
        <title>Draft genome sequence of Haematococcus lacustris strain NIES-144.</title>
        <authorList>
            <person name="Morimoto D."/>
            <person name="Nakagawa S."/>
            <person name="Yoshida T."/>
            <person name="Sawayama S."/>
        </authorList>
    </citation>
    <scope>NUCLEOTIDE SEQUENCE [LARGE SCALE GENOMIC DNA]</scope>
    <source>
        <strain evidence="2 3">NIES-144</strain>
    </source>
</reference>